<feature type="region of interest" description="Disordered" evidence="1">
    <location>
        <begin position="119"/>
        <end position="157"/>
    </location>
</feature>
<dbReference type="AlphaFoldDB" id="A0A3F2RTT3"/>
<gene>
    <name evidence="2" type="ORF">BBJ29_001423</name>
    <name evidence="3" type="ORF">BBP00_00003670</name>
</gene>
<evidence type="ECO:0000313" key="5">
    <source>
        <dbReference type="Proteomes" id="UP000284657"/>
    </source>
</evidence>
<dbReference type="Proteomes" id="UP000284657">
    <property type="component" value="Unassembled WGS sequence"/>
</dbReference>
<dbReference type="EMBL" id="MBDO02000080">
    <property type="protein sequence ID" value="RLN64107.1"/>
    <property type="molecule type" value="Genomic_DNA"/>
</dbReference>
<protein>
    <submittedName>
        <fullName evidence="3">Uncharacterized protein</fullName>
    </submittedName>
</protein>
<dbReference type="Proteomes" id="UP000277300">
    <property type="component" value="Unassembled WGS sequence"/>
</dbReference>
<organism evidence="3 4">
    <name type="scientific">Phytophthora kernoviae</name>
    <dbReference type="NCBI Taxonomy" id="325452"/>
    <lineage>
        <taxon>Eukaryota</taxon>
        <taxon>Sar</taxon>
        <taxon>Stramenopiles</taxon>
        <taxon>Oomycota</taxon>
        <taxon>Peronosporomycetes</taxon>
        <taxon>Peronosporales</taxon>
        <taxon>Peronosporaceae</taxon>
        <taxon>Phytophthora</taxon>
    </lineage>
</organism>
<feature type="compositionally biased region" description="Acidic residues" evidence="1">
    <location>
        <begin position="122"/>
        <end position="131"/>
    </location>
</feature>
<evidence type="ECO:0000256" key="1">
    <source>
        <dbReference type="SAM" id="MobiDB-lite"/>
    </source>
</evidence>
<evidence type="ECO:0000313" key="4">
    <source>
        <dbReference type="Proteomes" id="UP000277300"/>
    </source>
</evidence>
<sequence>MPIKSSSGTSEGLKSATLSSAGTPVRLNKEVWLFYKCTMLNAFKKDGIVLIKKLDKSAPPVQKAAFKKKQALAKILIQGSLSMSLAKHGLKHHQQDPYGYNDGSLDGFGRYVGYGDRGSQDGVDDYSDNDGNDGHDDHGYHHSQGYGANGRDTPNHD</sequence>
<proteinExistence type="predicted"/>
<name>A0A3F2RTT3_9STRA</name>
<evidence type="ECO:0000313" key="3">
    <source>
        <dbReference type="EMBL" id="RLN64107.1"/>
    </source>
</evidence>
<comment type="caution">
    <text evidence="3">The sequence shown here is derived from an EMBL/GenBank/DDBJ whole genome shotgun (WGS) entry which is preliminary data.</text>
</comment>
<accession>A0A3F2RTT3</accession>
<reference evidence="4 5" key="1">
    <citation type="submission" date="2018-07" db="EMBL/GenBank/DDBJ databases">
        <title>Genome sequencing of oomycete isolates from Chile give support for New Zealand origin for Phytophthora kernoviae and make available the first Nothophytophthora sp. genome.</title>
        <authorList>
            <person name="Studholme D.J."/>
            <person name="Sanfuentes E."/>
            <person name="Panda P."/>
            <person name="Hill R."/>
            <person name="Sambles C."/>
            <person name="Grant M."/>
            <person name="Williams N.M."/>
            <person name="Mcdougal R.L."/>
        </authorList>
    </citation>
    <scope>NUCLEOTIDE SEQUENCE [LARGE SCALE GENOMIC DNA]</scope>
    <source>
        <strain evidence="3">Chile6</strain>
        <strain evidence="2">Chile7</strain>
    </source>
</reference>
<evidence type="ECO:0000313" key="2">
    <source>
        <dbReference type="EMBL" id="RLN46677.1"/>
    </source>
</evidence>
<dbReference type="EMBL" id="MBAD02002551">
    <property type="protein sequence ID" value="RLN46677.1"/>
    <property type="molecule type" value="Genomic_DNA"/>
</dbReference>